<reference evidence="9 10" key="1">
    <citation type="submission" date="2023-06" db="EMBL/GenBank/DDBJ databases">
        <title>Five Gram-positive bacteria isolated from mangrove sediments in Shenzhen, Guangdong, China.</title>
        <authorList>
            <person name="Yu S."/>
            <person name="Zheng W."/>
            <person name="Huang Y."/>
        </authorList>
    </citation>
    <scope>NUCLEOTIDE SEQUENCE [LARGE SCALE GENOMIC DNA]</scope>
    <source>
        <strain evidence="9 10">SaN35-3</strain>
    </source>
</reference>
<dbReference type="Pfam" id="PF20143">
    <property type="entry name" value="NAD_kinase_C"/>
    <property type="match status" value="1"/>
</dbReference>
<name>A0ABY9JU72_9BACI</name>
<evidence type="ECO:0000256" key="8">
    <source>
        <dbReference type="HAMAP-Rule" id="MF_00361"/>
    </source>
</evidence>
<dbReference type="GO" id="GO:0003951">
    <property type="term" value="F:NAD+ kinase activity"/>
    <property type="evidence" value="ECO:0007669"/>
    <property type="project" value="UniProtKB-EC"/>
</dbReference>
<keyword evidence="5 8" id="KW-0521">NADP</keyword>
<evidence type="ECO:0000256" key="4">
    <source>
        <dbReference type="ARBA" id="ARBA00022840"/>
    </source>
</evidence>
<evidence type="ECO:0000256" key="3">
    <source>
        <dbReference type="ARBA" id="ARBA00022777"/>
    </source>
</evidence>
<keyword evidence="10" id="KW-1185">Reference proteome</keyword>
<feature type="binding site" evidence="8">
    <location>
        <begin position="76"/>
        <end position="77"/>
    </location>
    <ligand>
        <name>NAD(+)</name>
        <dbReference type="ChEBI" id="CHEBI:57540"/>
    </ligand>
</feature>
<keyword evidence="6 8" id="KW-0520">NAD</keyword>
<dbReference type="InterPro" id="IPR016064">
    <property type="entry name" value="NAD/diacylglycerol_kinase_sf"/>
</dbReference>
<evidence type="ECO:0000313" key="10">
    <source>
        <dbReference type="Proteomes" id="UP001197974"/>
    </source>
</evidence>
<evidence type="ECO:0000313" key="9">
    <source>
        <dbReference type="EMBL" id="WLR42956.1"/>
    </source>
</evidence>
<protein>
    <recommendedName>
        <fullName evidence="8">NAD kinase</fullName>
        <ecNumber evidence="8">2.7.1.23</ecNumber>
    </recommendedName>
    <alternativeName>
        <fullName evidence="8">ATP-dependent NAD kinase</fullName>
    </alternativeName>
</protein>
<comment type="catalytic activity">
    <reaction evidence="7 8">
        <text>NAD(+) + ATP = ADP + NADP(+) + H(+)</text>
        <dbReference type="Rhea" id="RHEA:18629"/>
        <dbReference type="ChEBI" id="CHEBI:15378"/>
        <dbReference type="ChEBI" id="CHEBI:30616"/>
        <dbReference type="ChEBI" id="CHEBI:57540"/>
        <dbReference type="ChEBI" id="CHEBI:58349"/>
        <dbReference type="ChEBI" id="CHEBI:456216"/>
        <dbReference type="EC" id="2.7.1.23"/>
    </reaction>
</comment>
<dbReference type="PANTHER" id="PTHR20275:SF0">
    <property type="entry name" value="NAD KINASE"/>
    <property type="match status" value="1"/>
</dbReference>
<dbReference type="NCBIfam" id="NF003424">
    <property type="entry name" value="PRK04885.1"/>
    <property type="match status" value="1"/>
</dbReference>
<keyword evidence="8" id="KW-0963">Cytoplasm</keyword>
<evidence type="ECO:0000256" key="5">
    <source>
        <dbReference type="ARBA" id="ARBA00022857"/>
    </source>
</evidence>
<dbReference type="InterPro" id="IPR002504">
    <property type="entry name" value="NADK"/>
</dbReference>
<comment type="caution">
    <text evidence="8">Lacks conserved residue(s) required for the propagation of feature annotation.</text>
</comment>
<keyword evidence="2 8" id="KW-0547">Nucleotide-binding</keyword>
<dbReference type="InterPro" id="IPR017437">
    <property type="entry name" value="ATP-NAD_kinase_PpnK-typ_C"/>
</dbReference>
<proteinExistence type="inferred from homology"/>
<organism evidence="9 10">
    <name type="scientific">Bacillus carboniphilus</name>
    <dbReference type="NCBI Taxonomy" id="86663"/>
    <lineage>
        <taxon>Bacteria</taxon>
        <taxon>Bacillati</taxon>
        <taxon>Bacillota</taxon>
        <taxon>Bacilli</taxon>
        <taxon>Bacillales</taxon>
        <taxon>Bacillaceae</taxon>
        <taxon>Bacillus</taxon>
    </lineage>
</organism>
<dbReference type="InterPro" id="IPR017438">
    <property type="entry name" value="ATP-NAD_kinase_N"/>
</dbReference>
<keyword evidence="3 8" id="KW-0418">Kinase</keyword>
<accession>A0ABY9JU72</accession>
<dbReference type="RefSeq" id="WP_226538769.1">
    <property type="nucleotide sequence ID" value="NZ_CP129013.1"/>
</dbReference>
<dbReference type="Proteomes" id="UP001197974">
    <property type="component" value="Chromosome"/>
</dbReference>
<dbReference type="Gene3D" id="3.40.50.10330">
    <property type="entry name" value="Probable inorganic polyphosphate/atp-NAD kinase, domain 1"/>
    <property type="match status" value="1"/>
</dbReference>
<dbReference type="Pfam" id="PF01513">
    <property type="entry name" value="NAD_kinase"/>
    <property type="match status" value="1"/>
</dbReference>
<keyword evidence="1 8" id="KW-0808">Transferase</keyword>
<feature type="binding site" evidence="8">
    <location>
        <position position="216"/>
    </location>
    <ligand>
        <name>NAD(+)</name>
        <dbReference type="ChEBI" id="CHEBI:57540"/>
    </ligand>
</feature>
<evidence type="ECO:0000256" key="6">
    <source>
        <dbReference type="ARBA" id="ARBA00023027"/>
    </source>
</evidence>
<dbReference type="PANTHER" id="PTHR20275">
    <property type="entry name" value="NAD KINASE"/>
    <property type="match status" value="1"/>
</dbReference>
<feature type="binding site" evidence="8">
    <location>
        <position position="179"/>
    </location>
    <ligand>
        <name>NAD(+)</name>
        <dbReference type="ChEBI" id="CHEBI:57540"/>
    </ligand>
</feature>
<feature type="binding site" evidence="8">
    <location>
        <position position="181"/>
    </location>
    <ligand>
        <name>NAD(+)</name>
        <dbReference type="ChEBI" id="CHEBI:57540"/>
    </ligand>
</feature>
<feature type="binding site" evidence="8">
    <location>
        <begin position="153"/>
        <end position="154"/>
    </location>
    <ligand>
        <name>NAD(+)</name>
        <dbReference type="ChEBI" id="CHEBI:57540"/>
    </ligand>
</feature>
<comment type="similarity">
    <text evidence="8">Belongs to the NAD kinase family.</text>
</comment>
<sequence length="295" mass="33457">MRKCHKFVVKFKRLKSYFLAKKILNKGMGDEMKFAVTSKGDEKSDLLASKMKTYLMDFLLEYDEDQPEIVISVGGDGTLLYAFHRYQNRLKDTAFVGVHTGHLGFYADWVPDEIEKLVIAIAKTPYQVVEYPLLEVIIRHNSGGREARYLALNECTVKSVEGSLVMNLEIRGQGFEIFRGDGLCISTPSGSTAYNKALGGAILHPSIEAVQIAEMASINNRVFRTIGSPLILPSHHTCLLKPVNDVDFQITIDHLTLLHKDVKSIQCRVAKEKIRFARFRPFPFWKRVRDSFIAE</sequence>
<dbReference type="Gene3D" id="2.60.200.30">
    <property type="entry name" value="Probable inorganic polyphosphate/atp-NAD kinase, domain 2"/>
    <property type="match status" value="1"/>
</dbReference>
<evidence type="ECO:0000256" key="1">
    <source>
        <dbReference type="ARBA" id="ARBA00022679"/>
    </source>
</evidence>
<gene>
    <name evidence="8" type="primary">nadK</name>
    <name evidence="9" type="ORF">LC087_01660</name>
</gene>
<comment type="cofactor">
    <cofactor evidence="8">
        <name>a divalent metal cation</name>
        <dbReference type="ChEBI" id="CHEBI:60240"/>
    </cofactor>
</comment>
<dbReference type="HAMAP" id="MF_00361">
    <property type="entry name" value="NAD_kinase"/>
    <property type="match status" value="1"/>
</dbReference>
<comment type="subcellular location">
    <subcellularLocation>
        <location evidence="8">Cytoplasm</location>
    </subcellularLocation>
</comment>
<comment type="function">
    <text evidence="8">Involved in the regulation of the intracellular balance of NAD and NADP, and is a key enzyme in the biosynthesis of NADP. Catalyzes specifically the phosphorylation on 2'-hydroxyl of the adenosine moiety of NAD to yield NADP.</text>
</comment>
<dbReference type="SUPFAM" id="SSF111331">
    <property type="entry name" value="NAD kinase/diacylglycerol kinase-like"/>
    <property type="match status" value="1"/>
</dbReference>
<evidence type="ECO:0000256" key="2">
    <source>
        <dbReference type="ARBA" id="ARBA00022741"/>
    </source>
</evidence>
<keyword evidence="4 8" id="KW-0067">ATP-binding</keyword>
<feature type="active site" description="Proton acceptor" evidence="8">
    <location>
        <position position="76"/>
    </location>
</feature>
<evidence type="ECO:0000256" key="7">
    <source>
        <dbReference type="ARBA" id="ARBA00047925"/>
    </source>
</evidence>
<dbReference type="EMBL" id="CP129013">
    <property type="protein sequence ID" value="WLR42956.1"/>
    <property type="molecule type" value="Genomic_DNA"/>
</dbReference>
<dbReference type="EC" id="2.7.1.23" evidence="8"/>